<comment type="caution">
    <text evidence="2">The sequence shown here is derived from an EMBL/GenBank/DDBJ whole genome shotgun (WGS) entry which is preliminary data.</text>
</comment>
<keyword evidence="3" id="KW-1185">Reference proteome</keyword>
<feature type="region of interest" description="Disordered" evidence="1">
    <location>
        <begin position="1"/>
        <end position="23"/>
    </location>
</feature>
<feature type="non-terminal residue" evidence="2">
    <location>
        <position position="1"/>
    </location>
</feature>
<feature type="compositionally biased region" description="Polar residues" evidence="1">
    <location>
        <begin position="69"/>
        <end position="79"/>
    </location>
</feature>
<evidence type="ECO:0000256" key="1">
    <source>
        <dbReference type="SAM" id="MobiDB-lite"/>
    </source>
</evidence>
<sequence>PPITQSRKIKKHKNGKKSTTTHHCDIAATAIGPLPGILAGGGATRTGPSLEFHPGKSASDTDCPKPSASGESNGGSTKQGLGCLWPMPVTCDDKQQQHATNLDPPMLNNLISQAFQSILFFPDPGTEDPAASPVFVTIEPQNHQGPSLSALVEKNQSPPLGNITREINKALDLLKRKSPPELERTTYGPLPTDSLLLDSVRAIEFSVE</sequence>
<protein>
    <submittedName>
        <fullName evidence="2">Uncharacterized protein</fullName>
    </submittedName>
</protein>
<dbReference type="Gramene" id="OIT07757">
    <property type="protein sequence ID" value="OIT07757"/>
    <property type="gene ID" value="A4A49_62882"/>
</dbReference>
<name>A0A1J6IRD4_NICAT</name>
<feature type="compositionally biased region" description="Basic residues" evidence="1">
    <location>
        <begin position="7"/>
        <end position="20"/>
    </location>
</feature>
<feature type="region of interest" description="Disordered" evidence="1">
    <location>
        <begin position="35"/>
        <end position="81"/>
    </location>
</feature>
<accession>A0A1J6IRD4</accession>
<organism evidence="2 3">
    <name type="scientific">Nicotiana attenuata</name>
    <name type="common">Coyote tobacco</name>
    <dbReference type="NCBI Taxonomy" id="49451"/>
    <lineage>
        <taxon>Eukaryota</taxon>
        <taxon>Viridiplantae</taxon>
        <taxon>Streptophyta</taxon>
        <taxon>Embryophyta</taxon>
        <taxon>Tracheophyta</taxon>
        <taxon>Spermatophyta</taxon>
        <taxon>Magnoliopsida</taxon>
        <taxon>eudicotyledons</taxon>
        <taxon>Gunneridae</taxon>
        <taxon>Pentapetalae</taxon>
        <taxon>asterids</taxon>
        <taxon>lamiids</taxon>
        <taxon>Solanales</taxon>
        <taxon>Solanaceae</taxon>
        <taxon>Nicotianoideae</taxon>
        <taxon>Nicotianeae</taxon>
        <taxon>Nicotiana</taxon>
    </lineage>
</organism>
<evidence type="ECO:0000313" key="3">
    <source>
        <dbReference type="Proteomes" id="UP000187609"/>
    </source>
</evidence>
<gene>
    <name evidence="2" type="ORF">A4A49_62882</name>
</gene>
<dbReference type="Proteomes" id="UP000187609">
    <property type="component" value="Unassembled WGS sequence"/>
</dbReference>
<dbReference type="EMBL" id="MJEQ01037183">
    <property type="protein sequence ID" value="OIT07757.1"/>
    <property type="molecule type" value="Genomic_DNA"/>
</dbReference>
<feature type="non-terminal residue" evidence="2">
    <location>
        <position position="208"/>
    </location>
</feature>
<proteinExistence type="predicted"/>
<evidence type="ECO:0000313" key="2">
    <source>
        <dbReference type="EMBL" id="OIT07757.1"/>
    </source>
</evidence>
<reference evidence="2" key="1">
    <citation type="submission" date="2016-11" db="EMBL/GenBank/DDBJ databases">
        <title>The genome of Nicotiana attenuata.</title>
        <authorList>
            <person name="Xu S."/>
            <person name="Brockmoeller T."/>
            <person name="Gaquerel E."/>
            <person name="Navarro A."/>
            <person name="Kuhl H."/>
            <person name="Gase K."/>
            <person name="Ling Z."/>
            <person name="Zhou W."/>
            <person name="Kreitzer C."/>
            <person name="Stanke M."/>
            <person name="Tang H."/>
            <person name="Lyons E."/>
            <person name="Pandey P."/>
            <person name="Pandey S.P."/>
            <person name="Timmermann B."/>
            <person name="Baldwin I.T."/>
        </authorList>
    </citation>
    <scope>NUCLEOTIDE SEQUENCE [LARGE SCALE GENOMIC DNA]</scope>
    <source>
        <strain evidence="2">UT</strain>
    </source>
</reference>
<dbReference type="AlphaFoldDB" id="A0A1J6IRD4"/>